<protein>
    <recommendedName>
        <fullName evidence="1">UspA domain-containing protein</fullName>
    </recommendedName>
</protein>
<dbReference type="Pfam" id="PF00582">
    <property type="entry name" value="Usp"/>
    <property type="match status" value="1"/>
</dbReference>
<feature type="domain" description="UspA" evidence="1">
    <location>
        <begin position="1"/>
        <end position="173"/>
    </location>
</feature>
<dbReference type="EMBL" id="BT122827">
    <property type="protein sequence ID" value="ADE76176.1"/>
    <property type="molecule type" value="mRNA"/>
</dbReference>
<dbReference type="AlphaFoldDB" id="D5A9F7"/>
<evidence type="ECO:0000259" key="1">
    <source>
        <dbReference type="Pfam" id="PF00582"/>
    </source>
</evidence>
<dbReference type="OMA" id="RALHICH"/>
<proteinExistence type="evidence at transcript level"/>
<dbReference type="PANTHER" id="PTHR31964">
    <property type="entry name" value="ADENINE NUCLEOTIDE ALPHA HYDROLASES-LIKE SUPERFAMILY PROTEIN"/>
    <property type="match status" value="1"/>
</dbReference>
<name>D5A9F7_PICSI</name>
<dbReference type="CDD" id="cd23659">
    <property type="entry name" value="USP_At3g01520-like"/>
    <property type="match status" value="1"/>
</dbReference>
<dbReference type="InterPro" id="IPR006016">
    <property type="entry name" value="UspA"/>
</dbReference>
<evidence type="ECO:0000313" key="2">
    <source>
        <dbReference type="EMBL" id="ADE76176.1"/>
    </source>
</evidence>
<dbReference type="InterPro" id="IPR006015">
    <property type="entry name" value="Universal_stress_UspA"/>
</dbReference>
<dbReference type="InterPro" id="IPR014729">
    <property type="entry name" value="Rossmann-like_a/b/a_fold"/>
</dbReference>
<reference evidence="2" key="1">
    <citation type="submission" date="2010-04" db="EMBL/GenBank/DDBJ databases">
        <authorList>
            <person name="Reid K.E."/>
            <person name="Liao N."/>
            <person name="Chan S."/>
            <person name="Docking R."/>
            <person name="Taylor G."/>
            <person name="Moore R."/>
            <person name="Mayo M."/>
            <person name="Munro S."/>
            <person name="King J."/>
            <person name="Yanchuk A."/>
            <person name="Holt R."/>
            <person name="Jones S."/>
            <person name="Marra M."/>
            <person name="Ritland C.E."/>
            <person name="Ritland K."/>
            <person name="Bohlmann J."/>
        </authorList>
    </citation>
    <scope>NUCLEOTIDE SEQUENCE</scope>
    <source>
        <tissue evidence="2">Bud</tissue>
    </source>
</reference>
<dbReference type="Gene3D" id="3.40.50.620">
    <property type="entry name" value="HUPs"/>
    <property type="match status" value="1"/>
</dbReference>
<dbReference type="PANTHER" id="PTHR31964:SF113">
    <property type="entry name" value="USPA DOMAIN-CONTAINING PROTEIN"/>
    <property type="match status" value="1"/>
</dbReference>
<accession>D5A9F7</accession>
<dbReference type="PRINTS" id="PR01438">
    <property type="entry name" value="UNVRSLSTRESS"/>
</dbReference>
<dbReference type="SUPFAM" id="SSF52402">
    <property type="entry name" value="Adenine nucleotide alpha hydrolases-like"/>
    <property type="match status" value="1"/>
</dbReference>
<organism evidence="2">
    <name type="scientific">Picea sitchensis</name>
    <name type="common">Sitka spruce</name>
    <name type="synonym">Pinus sitchensis</name>
    <dbReference type="NCBI Taxonomy" id="3332"/>
    <lineage>
        <taxon>Eukaryota</taxon>
        <taxon>Viridiplantae</taxon>
        <taxon>Streptophyta</taxon>
        <taxon>Embryophyta</taxon>
        <taxon>Tracheophyta</taxon>
        <taxon>Spermatophyta</taxon>
        <taxon>Pinopsida</taxon>
        <taxon>Pinidae</taxon>
        <taxon>Conifers I</taxon>
        <taxon>Pinales</taxon>
        <taxon>Pinaceae</taxon>
        <taxon>Picea</taxon>
    </lineage>
</organism>
<sequence>MVNNIVVAVDESEESMRACEWACKHLLAIESPAETETTGVPAVTETTEIQQQQQQQQSYSFILVRVQTTSSSVSGGPAYILSDKVVQFLEFDTKRTTQRILNRALHICHRYGMKAETHVVFGEAKERICEAAAKLGAHLLVVGTHGHGVLMRALRGSVSDYCVRNALCPVVVVNRKVF</sequence>